<comment type="similarity">
    <text evidence="1">Belongs to the type-I restriction system S methylase family.</text>
</comment>
<reference evidence="5 6" key="1">
    <citation type="submission" date="2013-01" db="EMBL/GenBank/DDBJ databases">
        <authorList>
            <person name="Harkins D.M."/>
            <person name="Durkin A.S."/>
            <person name="Brinkac L.M."/>
            <person name="Haft D.H."/>
            <person name="Selengut J.D."/>
            <person name="Sanka R."/>
            <person name="DePew J."/>
            <person name="Purushe J."/>
            <person name="Galloway R.L."/>
            <person name="Vinetz J.M."/>
            <person name="Sutton G.G."/>
            <person name="Nierman W.C."/>
            <person name="Fouts D.E."/>
        </authorList>
    </citation>
    <scope>NUCLEOTIDE SEQUENCE [LARGE SCALE GENOMIC DNA]</scope>
    <source>
        <strain evidence="5 6">Sponselee CDC</strain>
    </source>
</reference>
<accession>M6BUQ5</accession>
<dbReference type="PATRIC" id="fig|1218567.3.peg.3005"/>
<name>M6BUQ5_LEPBO</name>
<dbReference type="GO" id="GO:0003677">
    <property type="term" value="F:DNA binding"/>
    <property type="evidence" value="ECO:0007669"/>
    <property type="project" value="UniProtKB-KW"/>
</dbReference>
<dbReference type="AlphaFoldDB" id="M6BUQ5"/>
<dbReference type="Pfam" id="PF01420">
    <property type="entry name" value="Methylase_S"/>
    <property type="match status" value="1"/>
</dbReference>
<evidence type="ECO:0000313" key="5">
    <source>
        <dbReference type="EMBL" id="EMJ80113.1"/>
    </source>
</evidence>
<evidence type="ECO:0000256" key="2">
    <source>
        <dbReference type="ARBA" id="ARBA00022747"/>
    </source>
</evidence>
<gene>
    <name evidence="5" type="ORF">LEP1GSC016_3047</name>
</gene>
<dbReference type="EMBL" id="ANMU01000116">
    <property type="protein sequence ID" value="EMJ80113.1"/>
    <property type="molecule type" value="Genomic_DNA"/>
</dbReference>
<dbReference type="Proteomes" id="UP000011873">
    <property type="component" value="Unassembled WGS sequence"/>
</dbReference>
<dbReference type="InterPro" id="IPR051212">
    <property type="entry name" value="Type-I_RE_S_subunit"/>
</dbReference>
<dbReference type="RefSeq" id="WP_017859091.1">
    <property type="nucleotide sequence ID" value="NZ_ANMU01000116.1"/>
</dbReference>
<sequence length="160" mass="17986">MSKTPTDIYKYPIFGNGAEVYGYTDRYRIDKDAVTISSIGANTGTIYFRKAYFTPIIRLKVVIPKQEGILPRYLFHALSSIAIGSKSSSVPNMNAADVKRISIPVPSINNQARIATILDKFDALTNSISEGLPREIKLRQKQYEYYRELLLSFPKPDGTT</sequence>
<organism evidence="5 6">
    <name type="scientific">Leptospira borgpetersenii serovar Hardjo-bovis str. Sponselee</name>
    <dbReference type="NCBI Taxonomy" id="1303729"/>
    <lineage>
        <taxon>Bacteria</taxon>
        <taxon>Pseudomonadati</taxon>
        <taxon>Spirochaetota</taxon>
        <taxon>Spirochaetia</taxon>
        <taxon>Leptospirales</taxon>
        <taxon>Leptospiraceae</taxon>
        <taxon>Leptospira</taxon>
    </lineage>
</organism>
<dbReference type="SUPFAM" id="SSF116734">
    <property type="entry name" value="DNA methylase specificity domain"/>
    <property type="match status" value="1"/>
</dbReference>
<evidence type="ECO:0000256" key="1">
    <source>
        <dbReference type="ARBA" id="ARBA00010923"/>
    </source>
</evidence>
<comment type="caution">
    <text evidence="5">The sequence shown here is derived from an EMBL/GenBank/DDBJ whole genome shotgun (WGS) entry which is preliminary data.</text>
</comment>
<dbReference type="PANTHER" id="PTHR43140:SF1">
    <property type="entry name" value="TYPE I RESTRICTION ENZYME ECOKI SPECIFICITY SUBUNIT"/>
    <property type="match status" value="1"/>
</dbReference>
<keyword evidence="3" id="KW-0238">DNA-binding</keyword>
<dbReference type="InterPro" id="IPR044946">
    <property type="entry name" value="Restrct_endonuc_typeI_TRD_sf"/>
</dbReference>
<dbReference type="Gene3D" id="3.90.220.20">
    <property type="entry name" value="DNA methylase specificity domains"/>
    <property type="match status" value="1"/>
</dbReference>
<dbReference type="GO" id="GO:0009307">
    <property type="term" value="P:DNA restriction-modification system"/>
    <property type="evidence" value="ECO:0007669"/>
    <property type="project" value="UniProtKB-KW"/>
</dbReference>
<dbReference type="CDD" id="cd17291">
    <property type="entry name" value="RMtype1_S_MgeORF438P-TRD-CR_like"/>
    <property type="match status" value="1"/>
</dbReference>
<feature type="domain" description="Type I restriction modification DNA specificity" evidence="4">
    <location>
        <begin position="6"/>
        <end position="137"/>
    </location>
</feature>
<evidence type="ECO:0000313" key="6">
    <source>
        <dbReference type="Proteomes" id="UP000011873"/>
    </source>
</evidence>
<evidence type="ECO:0000259" key="4">
    <source>
        <dbReference type="Pfam" id="PF01420"/>
    </source>
</evidence>
<dbReference type="PANTHER" id="PTHR43140">
    <property type="entry name" value="TYPE-1 RESTRICTION ENZYME ECOKI SPECIFICITY PROTEIN"/>
    <property type="match status" value="1"/>
</dbReference>
<dbReference type="InterPro" id="IPR000055">
    <property type="entry name" value="Restrct_endonuc_typeI_TRD"/>
</dbReference>
<evidence type="ECO:0000256" key="3">
    <source>
        <dbReference type="ARBA" id="ARBA00023125"/>
    </source>
</evidence>
<proteinExistence type="inferred from homology"/>
<protein>
    <submittedName>
        <fullName evidence="5">Type I restriction modification DNA specificity domain protein</fullName>
    </submittedName>
</protein>
<keyword evidence="2" id="KW-0680">Restriction system</keyword>